<dbReference type="InterPro" id="IPR021274">
    <property type="entry name" value="DUF2853"/>
</dbReference>
<dbReference type="EMBL" id="CACVAY010000040">
    <property type="protein sequence ID" value="CAA6809782.1"/>
    <property type="molecule type" value="Genomic_DNA"/>
</dbReference>
<name>A0A6S6SV18_9GAMM</name>
<proteinExistence type="predicted"/>
<dbReference type="SUPFAM" id="SSF158587">
    <property type="entry name" value="Jann4075-like"/>
    <property type="match status" value="1"/>
</dbReference>
<accession>A0A6S6SV18</accession>
<organism evidence="1">
    <name type="scientific">uncultured Thiotrichaceae bacterium</name>
    <dbReference type="NCBI Taxonomy" id="298394"/>
    <lineage>
        <taxon>Bacteria</taxon>
        <taxon>Pseudomonadati</taxon>
        <taxon>Pseudomonadota</taxon>
        <taxon>Gammaproteobacteria</taxon>
        <taxon>Thiotrichales</taxon>
        <taxon>Thiotrichaceae</taxon>
        <taxon>environmental samples</taxon>
    </lineage>
</organism>
<dbReference type="Gene3D" id="1.10.238.120">
    <property type="entry name" value="Jann4075-like"/>
    <property type="match status" value="1"/>
</dbReference>
<sequence length="110" mass="12420">MSSDIYEKAIVDIKKYDSNADDALVAALSKNYAIVMRKRDSASVACSDKKELTSVKTNFLKKKLGLTISEDDMDVALKDVCTTMKDSRMKSRITVYYLLTKKFSKESVFI</sequence>
<dbReference type="InterPro" id="IPR023154">
    <property type="entry name" value="Jann4075-like_sf"/>
</dbReference>
<evidence type="ECO:0008006" key="2">
    <source>
        <dbReference type="Google" id="ProtNLM"/>
    </source>
</evidence>
<dbReference type="Pfam" id="PF11015">
    <property type="entry name" value="DUF2853"/>
    <property type="match status" value="1"/>
</dbReference>
<gene>
    <name evidence="1" type="ORF">HELGO_WM13188</name>
</gene>
<dbReference type="AlphaFoldDB" id="A0A6S6SV18"/>
<reference evidence="1" key="1">
    <citation type="submission" date="2020-01" db="EMBL/GenBank/DDBJ databases">
        <authorList>
            <person name="Meier V. D."/>
            <person name="Meier V D."/>
        </authorList>
    </citation>
    <scope>NUCLEOTIDE SEQUENCE</scope>
    <source>
        <strain evidence="1">HLG_WM_MAG_07</strain>
    </source>
</reference>
<evidence type="ECO:0000313" key="1">
    <source>
        <dbReference type="EMBL" id="CAA6809782.1"/>
    </source>
</evidence>
<protein>
    <recommendedName>
        <fullName evidence="2">DUF2853 domain-containing protein</fullName>
    </recommendedName>
</protein>